<accession>A0A6A7Y0U0</accession>
<name>A0A6A7Y0U0_9HYPH</name>
<comment type="caution">
    <text evidence="2">The sequence shown here is derived from an EMBL/GenBank/DDBJ whole genome shotgun (WGS) entry which is preliminary data.</text>
</comment>
<feature type="region of interest" description="Disordered" evidence="1">
    <location>
        <begin position="24"/>
        <end position="59"/>
    </location>
</feature>
<dbReference type="AlphaFoldDB" id="A0A6A7Y0U0"/>
<dbReference type="EMBL" id="VWNA01000001">
    <property type="protein sequence ID" value="MQT12007.1"/>
    <property type="molecule type" value="Genomic_DNA"/>
</dbReference>
<gene>
    <name evidence="2" type="ORF">F0357_04845</name>
</gene>
<sequence length="59" mass="6374">MADRRGETEAERKARLAAALRANLRRRKEHDRAVAASAVPSDQATVTAPSGDPSDETSR</sequence>
<proteinExistence type="predicted"/>
<keyword evidence="3" id="KW-1185">Reference proteome</keyword>
<evidence type="ECO:0000313" key="3">
    <source>
        <dbReference type="Proteomes" id="UP000332515"/>
    </source>
</evidence>
<reference evidence="2 3" key="1">
    <citation type="submission" date="2019-09" db="EMBL/GenBank/DDBJ databases">
        <title>Segnochrobactrum spirostomi gen. nov., sp. nov., isolated from the ciliate Spirostomum cf. yagiui and description of a novel family, Segnochrobactraceae fam. nov. within the order Rhizobiales of the class Alphaproteobacteria.</title>
        <authorList>
            <person name="Akter S."/>
            <person name="Shazib S.U.A."/>
            <person name="Shin M.K."/>
        </authorList>
    </citation>
    <scope>NUCLEOTIDE SEQUENCE [LARGE SCALE GENOMIC DNA]</scope>
    <source>
        <strain evidence="2 3">Sp-1</strain>
    </source>
</reference>
<evidence type="ECO:0000256" key="1">
    <source>
        <dbReference type="SAM" id="MobiDB-lite"/>
    </source>
</evidence>
<organism evidence="2 3">
    <name type="scientific">Segnochrobactrum spirostomi</name>
    <dbReference type="NCBI Taxonomy" id="2608987"/>
    <lineage>
        <taxon>Bacteria</taxon>
        <taxon>Pseudomonadati</taxon>
        <taxon>Pseudomonadota</taxon>
        <taxon>Alphaproteobacteria</taxon>
        <taxon>Hyphomicrobiales</taxon>
        <taxon>Segnochrobactraceae</taxon>
        <taxon>Segnochrobactrum</taxon>
    </lineage>
</organism>
<protein>
    <submittedName>
        <fullName evidence="2">Uncharacterized protein</fullName>
    </submittedName>
</protein>
<evidence type="ECO:0000313" key="2">
    <source>
        <dbReference type="EMBL" id="MQT12007.1"/>
    </source>
</evidence>
<dbReference type="Proteomes" id="UP000332515">
    <property type="component" value="Unassembled WGS sequence"/>
</dbReference>
<dbReference type="RefSeq" id="WP_153479334.1">
    <property type="nucleotide sequence ID" value="NZ_VWNA01000001.1"/>
</dbReference>